<reference evidence="3 4" key="1">
    <citation type="journal article" date="2010" name="J. Bacteriol.">
        <title>Genome sequence of Lentisphaera araneosa HTCC2155T, the type species of the order Lentisphaerales in the phylum Lentisphaerae.</title>
        <authorList>
            <person name="Thrash J.C."/>
            <person name="Cho J.C."/>
            <person name="Vergin K.L."/>
            <person name="Morris R.M."/>
            <person name="Giovannoni S.J."/>
        </authorList>
    </citation>
    <scope>NUCLEOTIDE SEQUENCE [LARGE SCALE GENOMIC DNA]</scope>
    <source>
        <strain evidence="3 4">HTCC2155</strain>
    </source>
</reference>
<dbReference type="AlphaFoldDB" id="A6DTV5"/>
<protein>
    <recommendedName>
        <fullName evidence="5">Integral membrane protein</fullName>
    </recommendedName>
</protein>
<keyword evidence="2" id="KW-0472">Membrane</keyword>
<dbReference type="InterPro" id="IPR005240">
    <property type="entry name" value="DUF389"/>
</dbReference>
<accession>A6DTV5</accession>
<feature type="transmembrane region" description="Helical" evidence="2">
    <location>
        <begin position="414"/>
        <end position="441"/>
    </location>
</feature>
<evidence type="ECO:0000256" key="2">
    <source>
        <dbReference type="SAM" id="Phobius"/>
    </source>
</evidence>
<keyword evidence="2" id="KW-1133">Transmembrane helix</keyword>
<dbReference type="PANTHER" id="PTHR20992">
    <property type="entry name" value="AT15442P-RELATED"/>
    <property type="match status" value="1"/>
</dbReference>
<feature type="transmembrane region" description="Helical" evidence="2">
    <location>
        <begin position="360"/>
        <end position="378"/>
    </location>
</feature>
<comment type="caution">
    <text evidence="3">The sequence shown here is derived from an EMBL/GenBank/DDBJ whole genome shotgun (WGS) entry which is preliminary data.</text>
</comment>
<gene>
    <name evidence="3" type="ORF">LNTAR_04046</name>
</gene>
<organism evidence="3 4">
    <name type="scientific">Lentisphaera araneosa HTCC2155</name>
    <dbReference type="NCBI Taxonomy" id="313628"/>
    <lineage>
        <taxon>Bacteria</taxon>
        <taxon>Pseudomonadati</taxon>
        <taxon>Lentisphaerota</taxon>
        <taxon>Lentisphaeria</taxon>
        <taxon>Lentisphaerales</taxon>
        <taxon>Lentisphaeraceae</taxon>
        <taxon>Lentisphaera</taxon>
    </lineage>
</organism>
<dbReference type="PANTHER" id="PTHR20992:SF9">
    <property type="entry name" value="AT15442P-RELATED"/>
    <property type="match status" value="1"/>
</dbReference>
<evidence type="ECO:0008006" key="5">
    <source>
        <dbReference type="Google" id="ProtNLM"/>
    </source>
</evidence>
<name>A6DTV5_9BACT</name>
<sequence length="655" mass="72235">MDFLIPCVEKFAQKYEIKEIELLYVEGSENTSSVRQKLSKTINNDFGLVYDITELPVENSAQSLGAYIDRNKHRALIGAFHPSFKENALMYPIFQESTIDTMLIWTKHQRSIDTIGVVASGGFNDPQALKIATKCLDPGEQVPLLMLEEDNSFNSEIVGRQAVNDLLDESGVNKDKVQARVENLDADYESLSYYFNKVDLVITGAENSKDLSKWSDHKRFPLVGLLKRAPKMAVAKRITQWIPHLSPRAYADLVLGLRRGSVLTSDFMVMLGLAAAIASFGLLQDSAAIVIGSMLLAPLMTPMIGCGLALVQGNARLGLKSSKTIAVGVALTIGVSFLVGFTTPGQELTSEVMSRGVPNILDLFVALFAACAAAYALARPNIGGAVAGVAIATALVPPLCSVGIALSYGKIPTAFGAFLLFSTNLVAIILGASITFNILEINSMQMQAQRNTWVYKALGALASVLIIFAIPLGLELERNINLGKPSPNLYPVAKHVTKSIVDYIESLPDVELLLHGRPGSDSDPTDVMIILASSQRMPKYYIDDLTDLVRRKMGDAKLVIEVHALRDGWRDENLEKRAQKILEKRDQALEEKIKEKIEIKLEKEVEKQVEEEIDKEVDKQIEKKVELELEEKIEEEVQDEIKNELNKPKKQIPTK</sequence>
<dbReference type="STRING" id="313628.LNTAR_04046"/>
<feature type="transmembrane region" description="Helical" evidence="2">
    <location>
        <begin position="267"/>
        <end position="283"/>
    </location>
</feature>
<dbReference type="Pfam" id="PF04087">
    <property type="entry name" value="DUF389"/>
    <property type="match status" value="1"/>
</dbReference>
<dbReference type="Proteomes" id="UP000004947">
    <property type="component" value="Unassembled WGS sequence"/>
</dbReference>
<dbReference type="NCBIfam" id="TIGR00341">
    <property type="entry name" value="TIGR00341 family protein"/>
    <property type="match status" value="1"/>
</dbReference>
<feature type="transmembrane region" description="Helical" evidence="2">
    <location>
        <begin position="323"/>
        <end position="340"/>
    </location>
</feature>
<feature type="transmembrane region" description="Helical" evidence="2">
    <location>
        <begin position="385"/>
        <end position="408"/>
    </location>
</feature>
<feature type="transmembrane region" description="Helical" evidence="2">
    <location>
        <begin position="453"/>
        <end position="474"/>
    </location>
</feature>
<dbReference type="eggNOG" id="COG1808">
    <property type="taxonomic scope" value="Bacteria"/>
</dbReference>
<keyword evidence="2" id="KW-0812">Transmembrane</keyword>
<evidence type="ECO:0000256" key="1">
    <source>
        <dbReference type="SAM" id="Coils"/>
    </source>
</evidence>
<keyword evidence="1" id="KW-0175">Coiled coil</keyword>
<evidence type="ECO:0000313" key="4">
    <source>
        <dbReference type="Proteomes" id="UP000004947"/>
    </source>
</evidence>
<feature type="coiled-coil region" evidence="1">
    <location>
        <begin position="571"/>
        <end position="647"/>
    </location>
</feature>
<feature type="transmembrane region" description="Helical" evidence="2">
    <location>
        <begin position="289"/>
        <end position="311"/>
    </location>
</feature>
<proteinExistence type="predicted"/>
<evidence type="ECO:0000313" key="3">
    <source>
        <dbReference type="EMBL" id="EDM24924.1"/>
    </source>
</evidence>
<keyword evidence="4" id="KW-1185">Reference proteome</keyword>
<dbReference type="EMBL" id="ABCK01000042">
    <property type="protein sequence ID" value="EDM24924.1"/>
    <property type="molecule type" value="Genomic_DNA"/>
</dbReference>